<dbReference type="PROSITE" id="PS51257">
    <property type="entry name" value="PROKAR_LIPOPROTEIN"/>
    <property type="match status" value="1"/>
</dbReference>
<evidence type="ECO:0000313" key="3">
    <source>
        <dbReference type="EMBL" id="MBC6447645.1"/>
    </source>
</evidence>
<evidence type="ECO:0000256" key="2">
    <source>
        <dbReference type="SAM" id="SignalP"/>
    </source>
</evidence>
<proteinExistence type="predicted"/>
<evidence type="ECO:0000256" key="1">
    <source>
        <dbReference type="SAM" id="MobiDB-lite"/>
    </source>
</evidence>
<comment type="caution">
    <text evidence="3">The sequence shown here is derived from an EMBL/GenBank/DDBJ whole genome shotgun (WGS) entry which is preliminary data.</text>
</comment>
<reference evidence="3 4" key="1">
    <citation type="submission" date="2020-06" db="EMBL/GenBank/DDBJ databases">
        <title>Actinokineospora xiongansis sp. nov., isolated from soil of Baiyangdian.</title>
        <authorList>
            <person name="Zhang X."/>
        </authorList>
    </citation>
    <scope>NUCLEOTIDE SEQUENCE [LARGE SCALE GENOMIC DNA]</scope>
    <source>
        <strain evidence="3 4">HBU206404</strain>
    </source>
</reference>
<protein>
    <submittedName>
        <fullName evidence="3">Uncharacterized protein</fullName>
    </submittedName>
</protein>
<sequence length="175" mass="17786">MKTSLFTAGAALALLALTACGQQPEQAGAGPSSTPASTTTQPTTTPSATPGTSVPPTAPPTGAPTGTAVPPDFKELPPGQVESKSLPEVYTERRVWASPDGKTLQLVGMARDSCGGVEGEVLEFSASTVRIGLRPMAQPQGGPEGQACAMVVTPRPVLVPLREALGNRTVVVVED</sequence>
<organism evidence="3 4">
    <name type="scientific">Actinokineospora xionganensis</name>
    <dbReference type="NCBI Taxonomy" id="2684470"/>
    <lineage>
        <taxon>Bacteria</taxon>
        <taxon>Bacillati</taxon>
        <taxon>Actinomycetota</taxon>
        <taxon>Actinomycetes</taxon>
        <taxon>Pseudonocardiales</taxon>
        <taxon>Pseudonocardiaceae</taxon>
        <taxon>Actinokineospora</taxon>
    </lineage>
</organism>
<feature type="chain" id="PRO_5045714812" evidence="2">
    <location>
        <begin position="22"/>
        <end position="175"/>
    </location>
</feature>
<feature type="region of interest" description="Disordered" evidence="1">
    <location>
        <begin position="23"/>
        <end position="90"/>
    </location>
</feature>
<dbReference type="Proteomes" id="UP000734823">
    <property type="component" value="Unassembled WGS sequence"/>
</dbReference>
<keyword evidence="4" id="KW-1185">Reference proteome</keyword>
<dbReference type="EMBL" id="JABVED010000005">
    <property type="protein sequence ID" value="MBC6447645.1"/>
    <property type="molecule type" value="Genomic_DNA"/>
</dbReference>
<accession>A0ABR7L4N1</accession>
<evidence type="ECO:0000313" key="4">
    <source>
        <dbReference type="Proteomes" id="UP000734823"/>
    </source>
</evidence>
<keyword evidence="2" id="KW-0732">Signal</keyword>
<gene>
    <name evidence="3" type="ORF">GPZ80_10725</name>
</gene>
<feature type="compositionally biased region" description="Low complexity" evidence="1">
    <location>
        <begin position="26"/>
        <end position="55"/>
    </location>
</feature>
<dbReference type="RefSeq" id="WP_187220169.1">
    <property type="nucleotide sequence ID" value="NZ_JABVED010000005.1"/>
</dbReference>
<name>A0ABR7L4N1_9PSEU</name>
<feature type="signal peptide" evidence="2">
    <location>
        <begin position="1"/>
        <end position="21"/>
    </location>
</feature>